<keyword evidence="3" id="KW-1185">Reference proteome</keyword>
<dbReference type="Proteomes" id="UP001358417">
    <property type="component" value="Unassembled WGS sequence"/>
</dbReference>
<dbReference type="PANTHER" id="PTHR42943:SF2">
    <property type="entry name" value="GLUTATHIONE S-TRANSFERASE KAPPA 1"/>
    <property type="match status" value="1"/>
</dbReference>
<evidence type="ECO:0000313" key="2">
    <source>
        <dbReference type="EMBL" id="KAK5044930.1"/>
    </source>
</evidence>
<reference evidence="2 3" key="1">
    <citation type="submission" date="2023-08" db="EMBL/GenBank/DDBJ databases">
        <title>Black Yeasts Isolated from many extreme environments.</title>
        <authorList>
            <person name="Coleine C."/>
            <person name="Stajich J.E."/>
            <person name="Selbmann L."/>
        </authorList>
    </citation>
    <scope>NUCLEOTIDE SEQUENCE [LARGE SCALE GENOMIC DNA]</scope>
    <source>
        <strain evidence="2 3">CCFEE 5792</strain>
    </source>
</reference>
<organism evidence="2 3">
    <name type="scientific">Exophiala bonariae</name>
    <dbReference type="NCBI Taxonomy" id="1690606"/>
    <lineage>
        <taxon>Eukaryota</taxon>
        <taxon>Fungi</taxon>
        <taxon>Dikarya</taxon>
        <taxon>Ascomycota</taxon>
        <taxon>Pezizomycotina</taxon>
        <taxon>Eurotiomycetes</taxon>
        <taxon>Chaetothyriomycetidae</taxon>
        <taxon>Chaetothyriales</taxon>
        <taxon>Herpotrichiellaceae</taxon>
        <taxon>Exophiala</taxon>
    </lineage>
</organism>
<name>A0AAV9MX64_9EURO</name>
<gene>
    <name evidence="2" type="ORF">LTR84_010302</name>
</gene>
<dbReference type="GO" id="GO:0004364">
    <property type="term" value="F:glutathione transferase activity"/>
    <property type="evidence" value="ECO:0007669"/>
    <property type="project" value="TreeGrafter"/>
</dbReference>
<dbReference type="Pfam" id="PF01323">
    <property type="entry name" value="DSBA"/>
    <property type="match status" value="1"/>
</dbReference>
<dbReference type="RefSeq" id="XP_064700574.1">
    <property type="nucleotide sequence ID" value="XM_064853839.1"/>
</dbReference>
<protein>
    <recommendedName>
        <fullName evidence="1">DSBA-like thioredoxin domain-containing protein</fullName>
    </recommendedName>
</protein>
<proteinExistence type="predicted"/>
<dbReference type="InterPro" id="IPR001853">
    <property type="entry name" value="DSBA-like_thioredoxin_dom"/>
</dbReference>
<dbReference type="GeneID" id="89978460"/>
<evidence type="ECO:0000313" key="3">
    <source>
        <dbReference type="Proteomes" id="UP001358417"/>
    </source>
</evidence>
<dbReference type="GO" id="GO:0005739">
    <property type="term" value="C:mitochondrion"/>
    <property type="evidence" value="ECO:0007669"/>
    <property type="project" value="TreeGrafter"/>
</dbReference>
<dbReference type="GO" id="GO:0005777">
    <property type="term" value="C:peroxisome"/>
    <property type="evidence" value="ECO:0007669"/>
    <property type="project" value="TreeGrafter"/>
</dbReference>
<comment type="caution">
    <text evidence="2">The sequence shown here is derived from an EMBL/GenBank/DDBJ whole genome shotgun (WGS) entry which is preliminary data.</text>
</comment>
<dbReference type="GO" id="GO:0004602">
    <property type="term" value="F:glutathione peroxidase activity"/>
    <property type="evidence" value="ECO:0007669"/>
    <property type="project" value="TreeGrafter"/>
</dbReference>
<dbReference type="EMBL" id="JAVRRD010000041">
    <property type="protein sequence ID" value="KAK5044930.1"/>
    <property type="molecule type" value="Genomic_DNA"/>
</dbReference>
<dbReference type="InterPro" id="IPR036249">
    <property type="entry name" value="Thioredoxin-like_sf"/>
</dbReference>
<evidence type="ECO:0000259" key="1">
    <source>
        <dbReference type="Pfam" id="PF01323"/>
    </source>
</evidence>
<dbReference type="GO" id="GO:0006749">
    <property type="term" value="P:glutathione metabolic process"/>
    <property type="evidence" value="ECO:0007669"/>
    <property type="project" value="TreeGrafter"/>
</dbReference>
<dbReference type="SUPFAM" id="SSF52833">
    <property type="entry name" value="Thioredoxin-like"/>
    <property type="match status" value="1"/>
</dbReference>
<dbReference type="AlphaFoldDB" id="A0AAV9MX64"/>
<feature type="domain" description="DSBA-like thioredoxin" evidence="1">
    <location>
        <begin position="1"/>
        <end position="144"/>
    </location>
</feature>
<dbReference type="Gene3D" id="3.40.30.10">
    <property type="entry name" value="Glutaredoxin"/>
    <property type="match status" value="1"/>
</dbReference>
<dbReference type="InterPro" id="IPR051924">
    <property type="entry name" value="GST_Kappa/NadH"/>
</dbReference>
<dbReference type="PANTHER" id="PTHR42943">
    <property type="entry name" value="GLUTATHIONE S-TRANSFERASE KAPPA"/>
    <property type="match status" value="1"/>
</dbReference>
<accession>A0AAV9MX64</accession>
<sequence length="154" mass="17117">MATDLRRSANIFNLPWASGWPDNYPFKATTLKVQRVLTAIEIDHPNHYPEVISALYHAFWVEKKGVQLPEVHYPIIACILGEESATKILERSSSDEIKALLKQNTEHAIASGCPGLPWVMVTNTDGKDEGYFGFDHLSQVAHFLGLGMSIGPNL</sequence>